<dbReference type="AlphaFoldDB" id="A0A7S0BZS2"/>
<reference evidence="2" key="1">
    <citation type="submission" date="2021-01" db="EMBL/GenBank/DDBJ databases">
        <authorList>
            <person name="Corre E."/>
            <person name="Pelletier E."/>
            <person name="Niang G."/>
            <person name="Scheremetjew M."/>
            <person name="Finn R."/>
            <person name="Kale V."/>
            <person name="Holt S."/>
            <person name="Cochrane G."/>
            <person name="Meng A."/>
            <person name="Brown T."/>
            <person name="Cohen L."/>
        </authorList>
    </citation>
    <scope>NUCLEOTIDE SEQUENCE</scope>
    <source>
        <strain evidence="2">CCAP1064/1</strain>
    </source>
</reference>
<dbReference type="Gene3D" id="3.20.20.105">
    <property type="entry name" value="Queuine tRNA-ribosyltransferase-like"/>
    <property type="match status" value="1"/>
</dbReference>
<protein>
    <recommendedName>
        <fullName evidence="1">tRNA-guanine(15) transglycosylase-like domain-containing protein</fullName>
    </recommendedName>
</protein>
<dbReference type="EMBL" id="HBEL01009858">
    <property type="protein sequence ID" value="CAD8408595.1"/>
    <property type="molecule type" value="Transcribed_RNA"/>
</dbReference>
<dbReference type="InterPro" id="IPR002616">
    <property type="entry name" value="tRNA_ribo_trans-like"/>
</dbReference>
<dbReference type="SUPFAM" id="SSF51713">
    <property type="entry name" value="tRNA-guanine transglycosylase"/>
    <property type="match status" value="1"/>
</dbReference>
<dbReference type="GO" id="GO:0006400">
    <property type="term" value="P:tRNA modification"/>
    <property type="evidence" value="ECO:0007669"/>
    <property type="project" value="InterPro"/>
</dbReference>
<dbReference type="PANTHER" id="PTHR46064">
    <property type="entry name" value="QUEUINE TRNA-RIBOSYLTRANSFERASE ACCESSORY SUBUNIT 2"/>
    <property type="match status" value="1"/>
</dbReference>
<sequence>MLQKKLIQLVNDNSKVKNLAILQTKNLSQILLAGLLGIDIIGTDLPTALSREGKCWDISHIYDAWMKRKIEILQKATTAQDEKIDVITVTTTEKLDNKVIKSDVGGKCHVLDLNDAVYKHDLNPISKTCKCYVCNNIVDQKGSNNGKCRPFFTRSYLHHLRNVKELLAEVLSFCHNFHTLLVWIEELNHSVKLGLGKEVTQFLQEQDVILCSSDHTPNC</sequence>
<dbReference type="Pfam" id="PF01702">
    <property type="entry name" value="TGT"/>
    <property type="match status" value="1"/>
</dbReference>
<dbReference type="InterPro" id="IPR036511">
    <property type="entry name" value="TGT-like_sf"/>
</dbReference>
<proteinExistence type="predicted"/>
<accession>A0A7S0BZS2</accession>
<gene>
    <name evidence="2" type="ORF">PINE0816_LOCUS4717</name>
</gene>
<name>A0A7S0BZS2_9STRA</name>
<feature type="domain" description="tRNA-guanine(15) transglycosylase-like" evidence="1">
    <location>
        <begin position="28"/>
        <end position="195"/>
    </location>
</feature>
<evidence type="ECO:0000259" key="1">
    <source>
        <dbReference type="Pfam" id="PF01702"/>
    </source>
</evidence>
<dbReference type="InterPro" id="IPR050852">
    <property type="entry name" value="Queuine_tRNA-ribosyltrfase"/>
</dbReference>
<organism evidence="2">
    <name type="scientific">Proboscia inermis</name>
    <dbReference type="NCBI Taxonomy" id="420281"/>
    <lineage>
        <taxon>Eukaryota</taxon>
        <taxon>Sar</taxon>
        <taxon>Stramenopiles</taxon>
        <taxon>Ochrophyta</taxon>
        <taxon>Bacillariophyta</taxon>
        <taxon>Coscinodiscophyceae</taxon>
        <taxon>Rhizosoleniophycidae</taxon>
        <taxon>Rhizosoleniales</taxon>
        <taxon>Rhizosoleniaceae</taxon>
        <taxon>Proboscia</taxon>
    </lineage>
</organism>
<evidence type="ECO:0000313" key="2">
    <source>
        <dbReference type="EMBL" id="CAD8408595.1"/>
    </source>
</evidence>
<dbReference type="PANTHER" id="PTHR46064:SF1">
    <property type="entry name" value="QUEUINE TRNA-RIBOSYLTRANSFERASE ACCESSORY SUBUNIT 2"/>
    <property type="match status" value="1"/>
</dbReference>